<name>M1BGV1_SOLTU</name>
<dbReference type="GO" id="GO:0016628">
    <property type="term" value="F:oxidoreductase activity, acting on the CH-CH group of donors, NAD or NADP as acceptor"/>
    <property type="evidence" value="ECO:0007669"/>
    <property type="project" value="InterPro"/>
</dbReference>
<reference evidence="4" key="1">
    <citation type="journal article" date="2011" name="Nature">
        <title>Genome sequence and analysis of the tuber crop potato.</title>
        <authorList>
            <consortium name="The Potato Genome Sequencing Consortium"/>
        </authorList>
    </citation>
    <scope>NUCLEOTIDE SEQUENCE [LARGE SCALE GENOMIC DNA]</scope>
    <source>
        <strain evidence="4">cv. DM1-3 516 R44</strain>
    </source>
</reference>
<dbReference type="InterPro" id="IPR011032">
    <property type="entry name" value="GroES-like_sf"/>
</dbReference>
<dbReference type="Gramene" id="PGSC0003DMT400044912">
    <property type="protein sequence ID" value="PGSC0003DMT400044912"/>
    <property type="gene ID" value="PGSC0003DMG400017418"/>
</dbReference>
<proteinExistence type="predicted"/>
<dbReference type="InterPro" id="IPR045010">
    <property type="entry name" value="MDR_fam"/>
</dbReference>
<dbReference type="EnsemblPlants" id="PGSC0003DMT400044912">
    <property type="protein sequence ID" value="PGSC0003DMT400044912"/>
    <property type="gene ID" value="PGSC0003DMG400017418"/>
</dbReference>
<dbReference type="AlphaFoldDB" id="M1BGV1"/>
<evidence type="ECO:0000313" key="4">
    <source>
        <dbReference type="Proteomes" id="UP000011115"/>
    </source>
</evidence>
<dbReference type="InterPro" id="IPR041694">
    <property type="entry name" value="ADH_N_2"/>
</dbReference>
<accession>M1BGV1</accession>
<dbReference type="Gene3D" id="3.90.180.10">
    <property type="entry name" value="Medium-chain alcohol dehydrogenases, catalytic domain"/>
    <property type="match status" value="1"/>
</dbReference>
<evidence type="ECO:0000313" key="3">
    <source>
        <dbReference type="EnsemblPlants" id="PGSC0003DMT400044912"/>
    </source>
</evidence>
<keyword evidence="1" id="KW-0560">Oxidoreductase</keyword>
<protein>
    <submittedName>
        <fullName evidence="3">Alcohol dehydrogenase</fullName>
    </submittedName>
</protein>
<feature type="domain" description="Oxidoreductase N-terminal" evidence="2">
    <location>
        <begin position="9"/>
        <end position="64"/>
    </location>
</feature>
<dbReference type="InParanoid" id="M1BGV1"/>
<evidence type="ECO:0000256" key="1">
    <source>
        <dbReference type="ARBA" id="ARBA00023002"/>
    </source>
</evidence>
<dbReference type="PaxDb" id="4113-PGSC0003DMT400044912"/>
<dbReference type="Pfam" id="PF16884">
    <property type="entry name" value="ADH_N_2"/>
    <property type="match status" value="1"/>
</dbReference>
<dbReference type="HOGENOM" id="CLU_2296696_0_0_1"/>
<sequence length="101" mass="11409">MAMELESKEWYVASYAPTGVPNSDHLKLRTVTLSIPDDHVAFQILYVSIDPYMRTQLSGLHDGLSLPQIPLGQVKLLKEECGYDEAFNYQIETDYDAALTK</sequence>
<organism evidence="3 4">
    <name type="scientific">Solanum tuberosum</name>
    <name type="common">Potato</name>
    <dbReference type="NCBI Taxonomy" id="4113"/>
    <lineage>
        <taxon>Eukaryota</taxon>
        <taxon>Viridiplantae</taxon>
        <taxon>Streptophyta</taxon>
        <taxon>Embryophyta</taxon>
        <taxon>Tracheophyta</taxon>
        <taxon>Spermatophyta</taxon>
        <taxon>Magnoliopsida</taxon>
        <taxon>eudicotyledons</taxon>
        <taxon>Gunneridae</taxon>
        <taxon>Pentapetalae</taxon>
        <taxon>asterids</taxon>
        <taxon>lamiids</taxon>
        <taxon>Solanales</taxon>
        <taxon>Solanaceae</taxon>
        <taxon>Solanoideae</taxon>
        <taxon>Solaneae</taxon>
        <taxon>Solanum</taxon>
    </lineage>
</organism>
<dbReference type="PANTHER" id="PTHR43205">
    <property type="entry name" value="PROSTAGLANDIN REDUCTASE"/>
    <property type="match status" value="1"/>
</dbReference>
<evidence type="ECO:0000259" key="2">
    <source>
        <dbReference type="Pfam" id="PF16884"/>
    </source>
</evidence>
<keyword evidence="4" id="KW-1185">Reference proteome</keyword>
<reference evidence="3" key="2">
    <citation type="submission" date="2015-06" db="UniProtKB">
        <authorList>
            <consortium name="EnsemblPlants"/>
        </authorList>
    </citation>
    <scope>IDENTIFICATION</scope>
    <source>
        <strain evidence="3">DM1-3 516 R44</strain>
    </source>
</reference>
<dbReference type="SUPFAM" id="SSF50129">
    <property type="entry name" value="GroES-like"/>
    <property type="match status" value="1"/>
</dbReference>
<dbReference type="PANTHER" id="PTHR43205:SF80">
    <property type="entry name" value="2-ALKENAL REDUCTASE (NADP(+)-DEPENDENT)-LIKE"/>
    <property type="match status" value="1"/>
</dbReference>
<dbReference type="Proteomes" id="UP000011115">
    <property type="component" value="Unassembled WGS sequence"/>
</dbReference>